<dbReference type="STRING" id="697303.Thewi_0330"/>
<dbReference type="Pfam" id="PF00400">
    <property type="entry name" value="WD40"/>
    <property type="match status" value="1"/>
</dbReference>
<dbReference type="InterPro" id="IPR015943">
    <property type="entry name" value="WD40/YVTN_repeat-like_dom_sf"/>
</dbReference>
<dbReference type="SUPFAM" id="SSF50978">
    <property type="entry name" value="WD40 repeat-like"/>
    <property type="match status" value="1"/>
</dbReference>
<protein>
    <recommendedName>
        <fullName evidence="7">Cyclic nucleotide-binding domain-containing protein</fullName>
    </recommendedName>
</protein>
<evidence type="ECO:0000256" key="4">
    <source>
        <dbReference type="SAM" id="SignalP"/>
    </source>
</evidence>
<evidence type="ECO:0000313" key="6">
    <source>
        <dbReference type="Proteomes" id="UP000008276"/>
    </source>
</evidence>
<organism evidence="5 6">
    <name type="scientific">Thermoanaerobacter wiegelii Rt8.B1</name>
    <dbReference type="NCBI Taxonomy" id="697303"/>
    <lineage>
        <taxon>Bacteria</taxon>
        <taxon>Bacillati</taxon>
        <taxon>Bacillota</taxon>
        <taxon>Clostridia</taxon>
        <taxon>Thermoanaerobacterales</taxon>
        <taxon>Thermoanaerobacteraceae</taxon>
        <taxon>Thermoanaerobacter</taxon>
    </lineage>
</organism>
<sequence>MKKIVLLMMVLVLFLSGCDNLKTPGEAIKPPKNIANAALQDGNVPLWTIQSNGERFFDTTFISEDEIVTLVYKDGNIYLRSYDKDKMIEEKLLGTKADYRILNTSLNKFVVKKGETEIALYDDKLTEILNYNVESKKIDYQKNVLDAMVSPDGEAVVISNVYYKDNYPADGELILFNQNKIVKKINHVIPKLENFSDNSEKFLFIDLSNRNDNNNLMQEKENDVLYLSSSDLLQYNIYVYNRNGKMIKRIKMPLSPSKVEGTSGMTKISALLSADGNTILFSSYFDKKLYIEKLNGDKTEIPTIAERFYTNKDATKFVIGNYGVSKIYDSCGKLVDYIVVNYGLINDVRFEGNNTYFAINGTTIPNAKTKDYIGVMDESGNMIWTAKVYDTIAMLKFSPDGKRIMAQSSKSISVYDYHNGKMDIIPRPINGKYPEFVWKRLLNEDIEGENAFIFTDELENIYIAKNTNLIKATKNGNQFWMVGTSKPIKFLDLSRNGELIALVIEDEKGSEVIVYDKSGMVISHKYIIKGHEVTSVSVSPDGEYFSYAVSTPENEEYGSFIDFFNDKGYMIWEQKIKSTFVYDLSINKDIVTASFDDGNSSGILAMDFSGKVFYNKDMKSNEPFITASEDGKAFLLLGFDGSIGFYNREKALLSENYTKKGVIQQALMSKDGKAAVLISFSKDYKEYYITFFNNFNMTKTITSSWKVKKAVMTPDGNYIVILSQEYDNTINNANKITMYDKQGNTLYSYYHKSGIYDIAITEDGSNLYIYSADGYVYKYRNK</sequence>
<name>G2MSP9_9THEO</name>
<evidence type="ECO:0008006" key="7">
    <source>
        <dbReference type="Google" id="ProtNLM"/>
    </source>
</evidence>
<dbReference type="HOGENOM" id="CLU_358216_0_0_9"/>
<reference evidence="5 6" key="1">
    <citation type="submission" date="2011-08" db="EMBL/GenBank/DDBJ databases">
        <title>Complete sequence of Thermoanaerobacter wiegelii Rt8.B1.</title>
        <authorList>
            <consortium name="US DOE Joint Genome Institute"/>
            <person name="Lucas S."/>
            <person name="Han J."/>
            <person name="Lapidus A."/>
            <person name="Cheng J.-F."/>
            <person name="Goodwin L."/>
            <person name="Pitluck S."/>
            <person name="Peters L."/>
            <person name="Mikhailova N."/>
            <person name="Zeytun A."/>
            <person name="Daligault H."/>
            <person name="Detter J.C."/>
            <person name="Han C."/>
            <person name="Tapia R."/>
            <person name="Land M."/>
            <person name="Hauser L."/>
            <person name="Kyrpides N."/>
            <person name="Ivanova N."/>
            <person name="Pagani I."/>
            <person name="Hemme C."/>
            <person name="Woyke T."/>
        </authorList>
    </citation>
    <scope>NUCLEOTIDE SEQUENCE [LARGE SCALE GENOMIC DNA]</scope>
    <source>
        <strain evidence="5 6">Rt8.B1</strain>
    </source>
</reference>
<keyword evidence="2" id="KW-0677">Repeat</keyword>
<accession>G2MSP9</accession>
<dbReference type="Proteomes" id="UP000008276">
    <property type="component" value="Chromosome"/>
</dbReference>
<dbReference type="InterPro" id="IPR040132">
    <property type="entry name" value="Tex1/THOC3"/>
</dbReference>
<dbReference type="AlphaFoldDB" id="G2MSP9"/>
<feature type="signal peptide" evidence="4">
    <location>
        <begin position="1"/>
        <end position="21"/>
    </location>
</feature>
<dbReference type="PROSITE" id="PS51257">
    <property type="entry name" value="PROKAR_LIPOPROTEIN"/>
    <property type="match status" value="1"/>
</dbReference>
<gene>
    <name evidence="5" type="ORF">Thewi_0330</name>
</gene>
<keyword evidence="6" id="KW-1185">Reference proteome</keyword>
<dbReference type="RefSeq" id="WP_014062188.1">
    <property type="nucleotide sequence ID" value="NC_015958.1"/>
</dbReference>
<dbReference type="Gene3D" id="2.130.10.10">
    <property type="entry name" value="YVTN repeat-like/Quinoprotein amine dehydrogenase"/>
    <property type="match status" value="2"/>
</dbReference>
<keyword evidence="4" id="KW-0732">Signal</keyword>
<dbReference type="GO" id="GO:0006406">
    <property type="term" value="P:mRNA export from nucleus"/>
    <property type="evidence" value="ECO:0007669"/>
    <property type="project" value="InterPro"/>
</dbReference>
<dbReference type="InterPro" id="IPR036322">
    <property type="entry name" value="WD40_repeat_dom_sf"/>
</dbReference>
<evidence type="ECO:0000256" key="2">
    <source>
        <dbReference type="ARBA" id="ARBA00022737"/>
    </source>
</evidence>
<dbReference type="KEGG" id="twi:Thewi_0330"/>
<dbReference type="InterPro" id="IPR011047">
    <property type="entry name" value="Quinoprotein_ADH-like_sf"/>
</dbReference>
<dbReference type="SUPFAM" id="SSF50998">
    <property type="entry name" value="Quinoprotein alcohol dehydrogenase-like"/>
    <property type="match status" value="1"/>
</dbReference>
<evidence type="ECO:0000256" key="3">
    <source>
        <dbReference type="ARBA" id="ARBA00046343"/>
    </source>
</evidence>
<proteinExistence type="inferred from homology"/>
<dbReference type="EMBL" id="CP002991">
    <property type="protein sequence ID" value="AEM77826.1"/>
    <property type="molecule type" value="Genomic_DNA"/>
</dbReference>
<dbReference type="InterPro" id="IPR001680">
    <property type="entry name" value="WD40_rpt"/>
</dbReference>
<dbReference type="PANTHER" id="PTHR22839">
    <property type="entry name" value="THO COMPLEX SUBUNIT 3 THO3"/>
    <property type="match status" value="1"/>
</dbReference>
<feature type="chain" id="PRO_5038585443" description="Cyclic nucleotide-binding domain-containing protein" evidence="4">
    <location>
        <begin position="22"/>
        <end position="782"/>
    </location>
</feature>
<evidence type="ECO:0000256" key="1">
    <source>
        <dbReference type="ARBA" id="ARBA00022574"/>
    </source>
</evidence>
<keyword evidence="1" id="KW-0853">WD repeat</keyword>
<dbReference type="PANTHER" id="PTHR22839:SF0">
    <property type="entry name" value="THO COMPLEX SUBUNIT 3"/>
    <property type="match status" value="1"/>
</dbReference>
<comment type="similarity">
    <text evidence="3">Belongs to the THOC3 family.</text>
</comment>
<evidence type="ECO:0000313" key="5">
    <source>
        <dbReference type="EMBL" id="AEM77826.1"/>
    </source>
</evidence>